<dbReference type="InterPro" id="IPR001283">
    <property type="entry name" value="CRISP-related"/>
</dbReference>
<dbReference type="PROSITE" id="PS01009">
    <property type="entry name" value="CRISP_1"/>
    <property type="match status" value="1"/>
</dbReference>
<dbReference type="Gene3D" id="1.10.238.10">
    <property type="entry name" value="EF-hand"/>
    <property type="match status" value="1"/>
</dbReference>
<dbReference type="EMBL" id="CAJNDS010002536">
    <property type="protein sequence ID" value="CAE7516445.1"/>
    <property type="molecule type" value="Genomic_DNA"/>
</dbReference>
<dbReference type="InterPro" id="IPR002048">
    <property type="entry name" value="EF_hand_dom"/>
</dbReference>
<keyword evidence="1" id="KW-0106">Calcium</keyword>
<dbReference type="Proteomes" id="UP000604046">
    <property type="component" value="Unassembled WGS sequence"/>
</dbReference>
<dbReference type="SUPFAM" id="SSF47473">
    <property type="entry name" value="EF-hand"/>
    <property type="match status" value="1"/>
</dbReference>
<dbReference type="CDD" id="cd00051">
    <property type="entry name" value="EFh"/>
    <property type="match status" value="1"/>
</dbReference>
<organism evidence="3 4">
    <name type="scientific">Symbiodinium natans</name>
    <dbReference type="NCBI Taxonomy" id="878477"/>
    <lineage>
        <taxon>Eukaryota</taxon>
        <taxon>Sar</taxon>
        <taxon>Alveolata</taxon>
        <taxon>Dinophyceae</taxon>
        <taxon>Suessiales</taxon>
        <taxon>Symbiodiniaceae</taxon>
        <taxon>Symbiodinium</taxon>
    </lineage>
</organism>
<name>A0A812T4W4_9DINO</name>
<feature type="domain" description="EF-hand" evidence="2">
    <location>
        <begin position="28"/>
        <end position="63"/>
    </location>
</feature>
<dbReference type="PROSITE" id="PS50222">
    <property type="entry name" value="EF_HAND_2"/>
    <property type="match status" value="2"/>
</dbReference>
<evidence type="ECO:0000313" key="4">
    <source>
        <dbReference type="Proteomes" id="UP000604046"/>
    </source>
</evidence>
<accession>A0A812T4W4</accession>
<dbReference type="SMART" id="SM00198">
    <property type="entry name" value="SCP"/>
    <property type="match status" value="1"/>
</dbReference>
<dbReference type="PROSITE" id="PS00018">
    <property type="entry name" value="EF_HAND_1"/>
    <property type="match status" value="2"/>
</dbReference>
<dbReference type="SMART" id="SM00054">
    <property type="entry name" value="EFh"/>
    <property type="match status" value="2"/>
</dbReference>
<sequence>MEELDVNKDRTLSFEEMKDMLRSVSPNLSEIQLQKLFCAADVNQNGSVDLREFRDFVLHGKEAAAKVVQEPPQGTPSTDGIRSDWKKDVLEAHNELRAEHGAGKLEWNDECYLQAKKQANLCQQRGCMMHGSVEGPSGRHGQNIYWCSAPGSSAKEMVKSWYEELLNPGYDFGQGNYSPGAGHFTQVVWKGSTGVGMAVSEDGRFCVANYFPAGNMMGAFKENVLPRGSPYVPKKEGEAGRKEVGIASLFHGSFDRFEASQHAGFR</sequence>
<proteinExistence type="predicted"/>
<dbReference type="PANTHER" id="PTHR10334">
    <property type="entry name" value="CYSTEINE-RICH SECRETORY PROTEIN-RELATED"/>
    <property type="match status" value="1"/>
</dbReference>
<dbReference type="PRINTS" id="PR00837">
    <property type="entry name" value="V5TPXLIKE"/>
</dbReference>
<dbReference type="CDD" id="cd05382">
    <property type="entry name" value="CAP_GAPR1-like"/>
    <property type="match status" value="1"/>
</dbReference>
<gene>
    <name evidence="3" type="primary">GLIPR2</name>
    <name evidence="3" type="ORF">SNAT2548_LOCUS28909</name>
</gene>
<dbReference type="InterPro" id="IPR011992">
    <property type="entry name" value="EF-hand-dom_pair"/>
</dbReference>
<dbReference type="OrthoDB" id="337038at2759"/>
<protein>
    <submittedName>
        <fullName evidence="3">GLIPR2 protein</fullName>
    </submittedName>
</protein>
<reference evidence="3" key="1">
    <citation type="submission" date="2021-02" db="EMBL/GenBank/DDBJ databases">
        <authorList>
            <person name="Dougan E. K."/>
            <person name="Rhodes N."/>
            <person name="Thang M."/>
            <person name="Chan C."/>
        </authorList>
    </citation>
    <scope>NUCLEOTIDE SEQUENCE</scope>
</reference>
<dbReference type="InterPro" id="IPR035940">
    <property type="entry name" value="CAP_sf"/>
</dbReference>
<dbReference type="InterPro" id="IPR034113">
    <property type="entry name" value="SCP_GAPR1-like"/>
</dbReference>
<dbReference type="AlphaFoldDB" id="A0A812T4W4"/>
<dbReference type="Pfam" id="PF13499">
    <property type="entry name" value="EF-hand_7"/>
    <property type="match status" value="1"/>
</dbReference>
<dbReference type="InterPro" id="IPR014044">
    <property type="entry name" value="CAP_dom"/>
</dbReference>
<evidence type="ECO:0000313" key="3">
    <source>
        <dbReference type="EMBL" id="CAE7516445.1"/>
    </source>
</evidence>
<dbReference type="Pfam" id="PF00188">
    <property type="entry name" value="CAP"/>
    <property type="match status" value="1"/>
</dbReference>
<dbReference type="InterPro" id="IPR018247">
    <property type="entry name" value="EF_Hand_1_Ca_BS"/>
</dbReference>
<evidence type="ECO:0000259" key="2">
    <source>
        <dbReference type="PROSITE" id="PS50222"/>
    </source>
</evidence>
<dbReference type="Gene3D" id="3.40.33.10">
    <property type="entry name" value="CAP"/>
    <property type="match status" value="1"/>
</dbReference>
<dbReference type="SUPFAM" id="SSF55797">
    <property type="entry name" value="PR-1-like"/>
    <property type="match status" value="1"/>
</dbReference>
<dbReference type="GO" id="GO:0005509">
    <property type="term" value="F:calcium ion binding"/>
    <property type="evidence" value="ECO:0007669"/>
    <property type="project" value="InterPro"/>
</dbReference>
<evidence type="ECO:0000256" key="1">
    <source>
        <dbReference type="ARBA" id="ARBA00022837"/>
    </source>
</evidence>
<dbReference type="GO" id="GO:0005576">
    <property type="term" value="C:extracellular region"/>
    <property type="evidence" value="ECO:0007669"/>
    <property type="project" value="InterPro"/>
</dbReference>
<comment type="caution">
    <text evidence="3">The sequence shown here is derived from an EMBL/GenBank/DDBJ whole genome shotgun (WGS) entry which is preliminary data.</text>
</comment>
<feature type="domain" description="EF-hand" evidence="2">
    <location>
        <begin position="1"/>
        <end position="27"/>
    </location>
</feature>
<keyword evidence="4" id="KW-1185">Reference proteome</keyword>
<dbReference type="InterPro" id="IPR018244">
    <property type="entry name" value="Allrgn_V5/Tpx1_CS"/>
</dbReference>